<comment type="subunit">
    <text evidence="3">Monomer.</text>
</comment>
<dbReference type="SUPFAM" id="SSF52283">
    <property type="entry name" value="Formate/glycerate dehydrogenase catalytic domain-like"/>
    <property type="match status" value="1"/>
</dbReference>
<evidence type="ECO:0000256" key="3">
    <source>
        <dbReference type="ARBA" id="ARBA00011245"/>
    </source>
</evidence>
<keyword evidence="6" id="KW-0028">Amino-acid biosynthesis</keyword>
<feature type="binding site" evidence="13">
    <location>
        <position position="267"/>
    </location>
    <ligand>
        <name>NAD(+)</name>
        <dbReference type="ChEBI" id="CHEBI:57540"/>
    </ligand>
</feature>
<feature type="binding site" evidence="13">
    <location>
        <position position="129"/>
    </location>
    <ligand>
        <name>NAD(+)</name>
        <dbReference type="ChEBI" id="CHEBI:57540"/>
    </ligand>
</feature>
<feature type="domain" description="Alanine dehydrogenase/pyridine nucleotide transhydrogenase N-terminal" evidence="17">
    <location>
        <begin position="7"/>
        <end position="141"/>
    </location>
</feature>
<dbReference type="InterPro" id="IPR051168">
    <property type="entry name" value="AASS"/>
</dbReference>
<keyword evidence="8 13" id="KW-0520">NAD</keyword>
<dbReference type="Pfam" id="PF01262">
    <property type="entry name" value="AlaDh_PNT_C"/>
    <property type="match status" value="1"/>
</dbReference>
<evidence type="ECO:0000256" key="15">
    <source>
        <dbReference type="SAM" id="Phobius"/>
    </source>
</evidence>
<keyword evidence="9" id="KW-1015">Disulfide bond</keyword>
<comment type="similarity">
    <text evidence="2">Belongs to the AlaDH/PNT family.</text>
</comment>
<dbReference type="PANTHER" id="PTHR11133:SF23">
    <property type="entry name" value="SACCHAROPINE DEHYDROGENASE [NAD(+), L-LYSINE-FORMING]"/>
    <property type="match status" value="1"/>
</dbReference>
<evidence type="ECO:0000256" key="2">
    <source>
        <dbReference type="ARBA" id="ARBA00005689"/>
    </source>
</evidence>
<dbReference type="CDD" id="cd12188">
    <property type="entry name" value="SDH"/>
    <property type="match status" value="1"/>
</dbReference>
<dbReference type="UniPathway" id="UPA00033">
    <property type="reaction ID" value="UER00034"/>
</dbReference>
<dbReference type="RefSeq" id="WP_099471750.1">
    <property type="nucleotide sequence ID" value="NZ_PDEM01000009.1"/>
</dbReference>
<evidence type="ECO:0000256" key="9">
    <source>
        <dbReference type="ARBA" id="ARBA00023157"/>
    </source>
</evidence>
<evidence type="ECO:0000256" key="7">
    <source>
        <dbReference type="ARBA" id="ARBA00023002"/>
    </source>
</evidence>
<name>A0A2G4YXK6_9PROT</name>
<evidence type="ECO:0000259" key="17">
    <source>
        <dbReference type="SMART" id="SM01003"/>
    </source>
</evidence>
<keyword evidence="7" id="KW-0560">Oxidoreductase</keyword>
<dbReference type="EMBL" id="PDEM01000009">
    <property type="protein sequence ID" value="PHZ86166.1"/>
    <property type="molecule type" value="Genomic_DNA"/>
</dbReference>
<evidence type="ECO:0000313" key="19">
    <source>
        <dbReference type="Proteomes" id="UP000229730"/>
    </source>
</evidence>
<dbReference type="GO" id="GO:0004754">
    <property type="term" value="F:saccharopine dehydrogenase (NAD+, L-lysine-forming) activity"/>
    <property type="evidence" value="ECO:0007669"/>
    <property type="project" value="UniProtKB-EC"/>
</dbReference>
<evidence type="ECO:0000256" key="13">
    <source>
        <dbReference type="PIRSR" id="PIRSR018250-3"/>
    </source>
</evidence>
<feature type="binding site" evidence="13">
    <location>
        <begin position="308"/>
        <end position="311"/>
    </location>
    <ligand>
        <name>NAD(+)</name>
        <dbReference type="ChEBI" id="CHEBI:57540"/>
    </ligand>
</feature>
<evidence type="ECO:0000256" key="1">
    <source>
        <dbReference type="ARBA" id="ARBA00004884"/>
    </source>
</evidence>
<comment type="catalytic activity">
    <reaction evidence="11">
        <text>L-saccharopine + NAD(+) + H2O = L-lysine + 2-oxoglutarate + NADH + H(+)</text>
        <dbReference type="Rhea" id="RHEA:12440"/>
        <dbReference type="ChEBI" id="CHEBI:15377"/>
        <dbReference type="ChEBI" id="CHEBI:15378"/>
        <dbReference type="ChEBI" id="CHEBI:16810"/>
        <dbReference type="ChEBI" id="CHEBI:32551"/>
        <dbReference type="ChEBI" id="CHEBI:57540"/>
        <dbReference type="ChEBI" id="CHEBI:57945"/>
        <dbReference type="ChEBI" id="CHEBI:57951"/>
        <dbReference type="EC" id="1.5.1.7"/>
    </reaction>
</comment>
<comment type="pathway">
    <text evidence="1">Amino-acid biosynthesis; L-lysine biosynthesis via AAA pathway; L-lysine from L-alpha-aminoadipate (fungal route): step 3/3.</text>
</comment>
<evidence type="ECO:0000256" key="5">
    <source>
        <dbReference type="ARBA" id="ARBA00021221"/>
    </source>
</evidence>
<evidence type="ECO:0000256" key="10">
    <source>
        <dbReference type="ARBA" id="ARBA00033228"/>
    </source>
</evidence>
<dbReference type="InterPro" id="IPR007886">
    <property type="entry name" value="AlaDH/PNT_N"/>
</dbReference>
<evidence type="ECO:0000259" key="16">
    <source>
        <dbReference type="SMART" id="SM01002"/>
    </source>
</evidence>
<dbReference type="EC" id="1.5.1.7" evidence="4"/>
<evidence type="ECO:0000256" key="14">
    <source>
        <dbReference type="PIRSR" id="PIRSR018250-4"/>
    </source>
</evidence>
<feature type="transmembrane region" description="Helical" evidence="15">
    <location>
        <begin position="131"/>
        <end position="150"/>
    </location>
</feature>
<accession>A0A2G4YXK6</accession>
<dbReference type="Proteomes" id="UP000229730">
    <property type="component" value="Unassembled WGS sequence"/>
</dbReference>
<dbReference type="SMART" id="SM01003">
    <property type="entry name" value="AlaDh_PNT_N"/>
    <property type="match status" value="1"/>
</dbReference>
<evidence type="ECO:0000256" key="6">
    <source>
        <dbReference type="ARBA" id="ARBA00022605"/>
    </source>
</evidence>
<evidence type="ECO:0000256" key="8">
    <source>
        <dbReference type="ARBA" id="ARBA00023027"/>
    </source>
</evidence>
<reference evidence="18 19" key="1">
    <citation type="submission" date="2017-10" db="EMBL/GenBank/DDBJ databases">
        <title>Frigbacter circumglobatus gen. nov. sp. nov., isolated from sediment cultured in situ.</title>
        <authorList>
            <person name="Zhao Z."/>
        </authorList>
    </citation>
    <scope>NUCLEOTIDE SEQUENCE [LARGE SCALE GENOMIC DNA]</scope>
    <source>
        <strain evidence="18 19">ZYL</strain>
    </source>
</reference>
<dbReference type="OrthoDB" id="502334at2"/>
<keyword evidence="19" id="KW-1185">Reference proteome</keyword>
<proteinExistence type="inferred from homology"/>
<dbReference type="SMART" id="SM01002">
    <property type="entry name" value="AlaDh_PNT_C"/>
    <property type="match status" value="1"/>
</dbReference>
<dbReference type="Pfam" id="PF05222">
    <property type="entry name" value="AlaDh_PNT_N"/>
    <property type="match status" value="1"/>
</dbReference>
<organism evidence="18 19">
    <name type="scientific">Paremcibacter congregatus</name>
    <dbReference type="NCBI Taxonomy" id="2043170"/>
    <lineage>
        <taxon>Bacteria</taxon>
        <taxon>Pseudomonadati</taxon>
        <taxon>Pseudomonadota</taxon>
        <taxon>Alphaproteobacteria</taxon>
        <taxon>Emcibacterales</taxon>
        <taxon>Emcibacteraceae</taxon>
        <taxon>Paremcibacter</taxon>
    </lineage>
</organism>
<keyword evidence="15" id="KW-1133">Transmembrane helix</keyword>
<feature type="binding site" evidence="13">
    <location>
        <position position="222"/>
    </location>
    <ligand>
        <name>NAD(+)</name>
        <dbReference type="ChEBI" id="CHEBI:57540"/>
    </ligand>
</feature>
<sequence length="371" mass="41098">MMNDTIWLRAESRTTERRTPLLPQGAIELISDGYNVVVEKSGKRIIPDQAYLDAGCQMVDGGTWTAAPKEAIILGLKELPSKPDKLKNTHIYFAHAYKEQTGWQDTISRFTTGGGDLLDIEYMVSEDNRRVVAFGYFAGYMGAALALIHWHNKQSGAPRYLDKGLTPFDNATLLRETISTAKTSGKDPKVLIIGAHGRCGKGAIEILEEHGAHVTCWGRAQTENIDRAALLDHDILINCAFILGDVPAFLRKEDLRTESRLSVVADVSCDPFSAYNPIPLYHDTTTWDQPYITVEGSNKTTTVDIIAIDNLPSLLPREASEEFAGLLLPHLKNLKIRDKDPVWQAAAHSFSKAVSKLEAEQRPSLKQQETA</sequence>
<comment type="caution">
    <text evidence="18">The sequence shown here is derived from an EMBL/GenBank/DDBJ whole genome shotgun (WGS) entry which is preliminary data.</text>
</comment>
<gene>
    <name evidence="18" type="ORF">CRD36_05720</name>
</gene>
<keyword evidence="15" id="KW-0812">Transmembrane</keyword>
<dbReference type="PANTHER" id="PTHR11133">
    <property type="entry name" value="SACCHAROPINE DEHYDROGENASE"/>
    <property type="match status" value="1"/>
</dbReference>
<dbReference type="SUPFAM" id="SSF51735">
    <property type="entry name" value="NAD(P)-binding Rossmann-fold domains"/>
    <property type="match status" value="1"/>
</dbReference>
<dbReference type="AlphaFoldDB" id="A0A2G4YXK6"/>
<dbReference type="GO" id="GO:0019878">
    <property type="term" value="P:lysine biosynthetic process via aminoadipic acid"/>
    <property type="evidence" value="ECO:0007669"/>
    <property type="project" value="UniProtKB-UniPathway"/>
</dbReference>
<evidence type="ECO:0000256" key="12">
    <source>
        <dbReference type="PIRSR" id="PIRSR018250-1"/>
    </source>
</evidence>
<evidence type="ECO:0000256" key="4">
    <source>
        <dbReference type="ARBA" id="ARBA00012847"/>
    </source>
</evidence>
<evidence type="ECO:0000313" key="18">
    <source>
        <dbReference type="EMBL" id="PHZ86166.1"/>
    </source>
</evidence>
<dbReference type="InParanoid" id="A0A2G4YXK6"/>
<dbReference type="InterPro" id="IPR027281">
    <property type="entry name" value="Lys1"/>
</dbReference>
<dbReference type="InterPro" id="IPR036291">
    <property type="entry name" value="NAD(P)-bd_dom_sf"/>
</dbReference>
<keyword evidence="15" id="KW-0472">Membrane</keyword>
<feature type="binding site" evidence="13">
    <location>
        <begin position="197"/>
        <end position="198"/>
    </location>
    <ligand>
        <name>NAD(+)</name>
        <dbReference type="ChEBI" id="CHEBI:57540"/>
    </ligand>
</feature>
<dbReference type="PIRSF" id="PIRSF018250">
    <property type="entry name" value="Saccharopine_DH_Lys"/>
    <property type="match status" value="1"/>
</dbReference>
<evidence type="ECO:0000256" key="11">
    <source>
        <dbReference type="ARBA" id="ARBA00047860"/>
    </source>
</evidence>
<protein>
    <recommendedName>
        <fullName evidence="5">Saccharopine dehydrogenase [NAD(+), L-lysine-forming]</fullName>
        <ecNumber evidence="4">1.5.1.7</ecNumber>
    </recommendedName>
    <alternativeName>
        <fullName evidence="10">Lysine--2-oxoglutarate reductase</fullName>
    </alternativeName>
</protein>
<feature type="domain" description="Alanine dehydrogenase/pyridine nucleotide transhydrogenase NAD(H)-binding" evidence="16">
    <location>
        <begin position="168"/>
        <end position="307"/>
    </location>
</feature>
<dbReference type="InterPro" id="IPR007698">
    <property type="entry name" value="AlaDH/PNT_NAD(H)-bd"/>
</dbReference>
<feature type="active site" description="Proton acceptor" evidence="12">
    <location>
        <position position="77"/>
    </location>
</feature>
<feature type="active site" description="Proton donor" evidence="12">
    <location>
        <position position="95"/>
    </location>
</feature>
<feature type="disulfide bond" evidence="14">
    <location>
        <begin position="199"/>
        <end position="239"/>
    </location>
</feature>
<dbReference type="Gene3D" id="3.40.50.720">
    <property type="entry name" value="NAD(P)-binding Rossmann-like Domain"/>
    <property type="match status" value="1"/>
</dbReference>